<dbReference type="EMBL" id="JAAALK010000082">
    <property type="protein sequence ID" value="KAG8084718.1"/>
    <property type="molecule type" value="Genomic_DNA"/>
</dbReference>
<dbReference type="Pfam" id="PF16124">
    <property type="entry name" value="RecQ_Zn_bind"/>
    <property type="match status" value="1"/>
</dbReference>
<gene>
    <name evidence="2" type="ORF">GUJ93_ZPchr0010g7823</name>
</gene>
<dbReference type="AlphaFoldDB" id="A0A8J6BLE2"/>
<keyword evidence="3" id="KW-1185">Reference proteome</keyword>
<organism evidence="2 3">
    <name type="scientific">Zizania palustris</name>
    <name type="common">Northern wild rice</name>
    <dbReference type="NCBI Taxonomy" id="103762"/>
    <lineage>
        <taxon>Eukaryota</taxon>
        <taxon>Viridiplantae</taxon>
        <taxon>Streptophyta</taxon>
        <taxon>Embryophyta</taxon>
        <taxon>Tracheophyta</taxon>
        <taxon>Spermatophyta</taxon>
        <taxon>Magnoliopsida</taxon>
        <taxon>Liliopsida</taxon>
        <taxon>Poales</taxon>
        <taxon>Poaceae</taxon>
        <taxon>BOP clade</taxon>
        <taxon>Oryzoideae</taxon>
        <taxon>Oryzeae</taxon>
        <taxon>Zizaniinae</taxon>
        <taxon>Zizania</taxon>
    </lineage>
</organism>
<reference evidence="2" key="2">
    <citation type="submission" date="2021-02" db="EMBL/GenBank/DDBJ databases">
        <authorList>
            <person name="Kimball J.A."/>
            <person name="Haas M.W."/>
            <person name="Macchietto M."/>
            <person name="Kono T."/>
            <person name="Duquette J."/>
            <person name="Shao M."/>
        </authorList>
    </citation>
    <scope>NUCLEOTIDE SEQUENCE</scope>
    <source>
        <tissue evidence="2">Fresh leaf tissue</tissue>
    </source>
</reference>
<dbReference type="Proteomes" id="UP000729402">
    <property type="component" value="Unassembled WGS sequence"/>
</dbReference>
<proteinExistence type="predicted"/>
<evidence type="ECO:0000313" key="2">
    <source>
        <dbReference type="EMBL" id="KAG8084718.1"/>
    </source>
</evidence>
<comment type="caution">
    <text evidence="2">The sequence shown here is derived from an EMBL/GenBank/DDBJ whole genome shotgun (WGS) entry which is preliminary data.</text>
</comment>
<feature type="domain" description="ATP-dependent DNA helicase RecQ zinc-binding" evidence="1">
    <location>
        <begin position="2"/>
        <end position="39"/>
    </location>
</feature>
<name>A0A8J6BLE2_ZIZPA</name>
<protein>
    <recommendedName>
        <fullName evidence="1">ATP-dependent DNA helicase RecQ zinc-binding domain-containing protein</fullName>
    </recommendedName>
</protein>
<evidence type="ECO:0000313" key="3">
    <source>
        <dbReference type="Proteomes" id="UP000729402"/>
    </source>
</evidence>
<reference evidence="2" key="1">
    <citation type="journal article" date="2021" name="bioRxiv">
        <title>Whole Genome Assembly and Annotation of Northern Wild Rice, Zizania palustris L., Supports a Whole Genome Duplication in the Zizania Genus.</title>
        <authorList>
            <person name="Haas M."/>
            <person name="Kono T."/>
            <person name="Macchietto M."/>
            <person name="Millas R."/>
            <person name="McGilp L."/>
            <person name="Shao M."/>
            <person name="Duquette J."/>
            <person name="Hirsch C.N."/>
            <person name="Kimball J."/>
        </authorList>
    </citation>
    <scope>NUCLEOTIDE SEQUENCE</scope>
    <source>
        <tissue evidence="2">Fresh leaf tissue</tissue>
    </source>
</reference>
<evidence type="ECO:0000259" key="1">
    <source>
        <dbReference type="Pfam" id="PF16124"/>
    </source>
</evidence>
<dbReference type="OrthoDB" id="782984at2759"/>
<sequence>MLRDCFHYALNTSVCRAKTLVKYFGEEFGPEGCHMCDICINGPPQMHDFKEEAIMFMNVIQAQSGQSMEDTSCRSMPCYLSGRQRFGEVPNFRGVVSYLREKFPRFATTDKIWWEGLARILACRGYIQEAAETVSNLL</sequence>
<dbReference type="InterPro" id="IPR032284">
    <property type="entry name" value="RecQ_Zn-bd"/>
</dbReference>
<accession>A0A8J6BLE2</accession>